<feature type="chain" id="PRO_5008987908" description="Outer membrane protein assembly factor BamA" evidence="8">
    <location>
        <begin position="23"/>
        <end position="824"/>
    </location>
</feature>
<feature type="domain" description="POTRA" evidence="10">
    <location>
        <begin position="268"/>
        <end position="346"/>
    </location>
</feature>
<keyword evidence="2 8" id="KW-1134">Transmembrane beta strand</keyword>
<dbReference type="Gene3D" id="2.40.160.50">
    <property type="entry name" value="membrane protein fhac: a member of the omp85/tpsb transporter family"/>
    <property type="match status" value="1"/>
</dbReference>
<dbReference type="KEGG" id="kge:TQ33_1584"/>
<protein>
    <recommendedName>
        <fullName evidence="8 9">Outer membrane protein assembly factor BamA</fullName>
    </recommendedName>
</protein>
<gene>
    <name evidence="8" type="primary">bamA</name>
    <name evidence="11" type="ORF">TQ33_1584</name>
</gene>
<evidence type="ECO:0000256" key="8">
    <source>
        <dbReference type="HAMAP-Rule" id="MF_01430"/>
    </source>
</evidence>
<keyword evidence="4 8" id="KW-0732">Signal</keyword>
<dbReference type="InterPro" id="IPR023707">
    <property type="entry name" value="OM_assembly_BamA"/>
</dbReference>
<sequence length="824" mass="91400" precursor="true">MHLIRKTVTALVLAGLFSKAQAIEPFVVKDIQVEGLQRVSLGTFFTDLPIRVGETIDDARAPSVIRAVYSTGNFDFVKLEKDGSVLKVVVVERPIISDIILEGNKVLKSEQLEEGMKNAGIAKGEVLDSFVLDKIEQEISNQYYSNGHYHLTVEKKLVELSRNRIQLRITIKEGGSARIKEFNLIGNNVYNDEELISQFELSTGGLFTFITDDNKYSSTKLEQDLETLTSYYKDRGYLKFNINATDISLSENAEDIYITIGMSEGEIYNVSEIDILGDFTIDESIIRGLIPLKSGDVYSAAAITFAEEQIKQVLGLYGYAFAEVRTIPEVLEDTAEAKLTVFVDPGERYYVDNVSFKGNVTTDENVLRRETRVQEGGALSSALVERSKLRLQRLPFIETVEVDTVKKEGTTDRADVNFEVKERNAAQISGGFGYNDFYGFSLNGELSHQNFMGTGNSASIGISSNKAIKSANISYTDNYFTQSGIGLNTSLNYSETDYGKLNLIAQSLDTIALGSTLYFPTGEFSNFSAGARISQNSLTSPLTSSQRVIDFFSILGANARQDSDVDFDIFSVNFGFRYNSLNRAIFPSKGVDHQWNLEVATDIGDLEFYKATYNYGLYLPLNNDNDWIFSWRGSLAYGDGLGDTPALPYFSNFYAGGSNSLRGFEGNTVGPRDIQRIRTSISVPGPIPGAGNTTVYLPEEFDRIAVSRYSIGGNAKAINTFELIFPTPFLDDNSNVRTSIFVDAGNVWDTQFDQSRFEGLQIDPNSVLGNVPDFGDAGNYRASYGVSLQWYSPFAPLQFSLSRPLKSEPYDDTETFTFTIGKTF</sequence>
<evidence type="ECO:0000256" key="1">
    <source>
        <dbReference type="ARBA" id="ARBA00004370"/>
    </source>
</evidence>
<comment type="similarity">
    <text evidence="8">Belongs to the BamA family.</text>
</comment>
<keyword evidence="12" id="KW-1185">Reference proteome</keyword>
<accession>A0A0F6TR30</accession>
<dbReference type="PROSITE" id="PS51779">
    <property type="entry name" value="POTRA"/>
    <property type="match status" value="5"/>
</dbReference>
<dbReference type="PATRIC" id="fig|914150.5.peg.1605"/>
<organism evidence="11 12">
    <name type="scientific">Kangiella geojedonensis</name>
    <dbReference type="NCBI Taxonomy" id="914150"/>
    <lineage>
        <taxon>Bacteria</taxon>
        <taxon>Pseudomonadati</taxon>
        <taxon>Pseudomonadota</taxon>
        <taxon>Gammaproteobacteria</taxon>
        <taxon>Kangiellales</taxon>
        <taxon>Kangiellaceae</taxon>
        <taxon>Kangiella</taxon>
    </lineage>
</organism>
<dbReference type="GO" id="GO:0051205">
    <property type="term" value="P:protein insertion into membrane"/>
    <property type="evidence" value="ECO:0007669"/>
    <property type="project" value="UniProtKB-UniRule"/>
</dbReference>
<dbReference type="EMBL" id="CP010975">
    <property type="protein sequence ID" value="AKE52529.1"/>
    <property type="molecule type" value="Genomic_DNA"/>
</dbReference>
<dbReference type="Gene3D" id="3.10.20.310">
    <property type="entry name" value="membrane protein fhac"/>
    <property type="match status" value="5"/>
</dbReference>
<dbReference type="InterPro" id="IPR039910">
    <property type="entry name" value="D15-like"/>
</dbReference>
<dbReference type="InterPro" id="IPR034746">
    <property type="entry name" value="POTRA"/>
</dbReference>
<dbReference type="Pfam" id="PF07244">
    <property type="entry name" value="POTRA"/>
    <property type="match status" value="4"/>
</dbReference>
<dbReference type="Proteomes" id="UP000034071">
    <property type="component" value="Chromosome"/>
</dbReference>
<evidence type="ECO:0000256" key="3">
    <source>
        <dbReference type="ARBA" id="ARBA00022692"/>
    </source>
</evidence>
<evidence type="ECO:0000256" key="6">
    <source>
        <dbReference type="ARBA" id="ARBA00023136"/>
    </source>
</evidence>
<keyword evidence="3 8" id="KW-0812">Transmembrane</keyword>
<dbReference type="GO" id="GO:1990063">
    <property type="term" value="C:Bam protein complex"/>
    <property type="evidence" value="ECO:0007669"/>
    <property type="project" value="TreeGrafter"/>
</dbReference>
<feature type="domain" description="POTRA" evidence="10">
    <location>
        <begin position="349"/>
        <end position="423"/>
    </location>
</feature>
<evidence type="ECO:0000313" key="12">
    <source>
        <dbReference type="Proteomes" id="UP000034071"/>
    </source>
</evidence>
<dbReference type="InterPro" id="IPR010827">
    <property type="entry name" value="BamA/TamA_POTRA"/>
</dbReference>
<name>A0A0F6TR30_9GAMM</name>
<dbReference type="AlphaFoldDB" id="A0A0F6TR30"/>
<evidence type="ECO:0000259" key="10">
    <source>
        <dbReference type="PROSITE" id="PS51779"/>
    </source>
</evidence>
<feature type="domain" description="POTRA" evidence="10">
    <location>
        <begin position="94"/>
        <end position="174"/>
    </location>
</feature>
<evidence type="ECO:0000256" key="4">
    <source>
        <dbReference type="ARBA" id="ARBA00022729"/>
    </source>
</evidence>
<evidence type="ECO:0000313" key="11">
    <source>
        <dbReference type="EMBL" id="AKE52529.1"/>
    </source>
</evidence>
<keyword evidence="7 8" id="KW-0998">Cell outer membrane</keyword>
<dbReference type="PIRSF" id="PIRSF006076">
    <property type="entry name" value="OM_assembly_OMP85"/>
    <property type="match status" value="1"/>
</dbReference>
<dbReference type="GO" id="GO:0043165">
    <property type="term" value="P:Gram-negative-bacterium-type cell outer membrane assembly"/>
    <property type="evidence" value="ECO:0007669"/>
    <property type="project" value="UniProtKB-UniRule"/>
</dbReference>
<dbReference type="PANTHER" id="PTHR12815">
    <property type="entry name" value="SORTING AND ASSEMBLY MACHINERY SAMM50 PROTEIN FAMILY MEMBER"/>
    <property type="match status" value="1"/>
</dbReference>
<evidence type="ECO:0000256" key="9">
    <source>
        <dbReference type="NCBIfam" id="TIGR03303"/>
    </source>
</evidence>
<feature type="domain" description="POTRA" evidence="10">
    <location>
        <begin position="177"/>
        <end position="265"/>
    </location>
</feature>
<evidence type="ECO:0000256" key="5">
    <source>
        <dbReference type="ARBA" id="ARBA00022737"/>
    </source>
</evidence>
<dbReference type="PANTHER" id="PTHR12815:SF23">
    <property type="entry name" value="OUTER MEMBRANE PROTEIN ASSEMBLY FACTOR BAMA"/>
    <property type="match status" value="1"/>
</dbReference>
<dbReference type="NCBIfam" id="TIGR03303">
    <property type="entry name" value="OM_YaeT"/>
    <property type="match status" value="1"/>
</dbReference>
<feature type="domain" description="POTRA" evidence="10">
    <location>
        <begin position="26"/>
        <end position="93"/>
    </location>
</feature>
<evidence type="ECO:0000256" key="2">
    <source>
        <dbReference type="ARBA" id="ARBA00022452"/>
    </source>
</evidence>
<comment type="function">
    <text evidence="8">Part of the outer membrane protein assembly complex, which is involved in assembly and insertion of beta-barrel proteins into the outer membrane.</text>
</comment>
<comment type="subunit">
    <text evidence="8">Part of the Bam complex.</text>
</comment>
<comment type="subcellular location">
    <subcellularLocation>
        <location evidence="8">Cell outer membrane</location>
    </subcellularLocation>
    <subcellularLocation>
        <location evidence="1">Membrane</location>
    </subcellularLocation>
</comment>
<dbReference type="InterPro" id="IPR000184">
    <property type="entry name" value="Bac_surfAg_D15"/>
</dbReference>
<dbReference type="RefSeq" id="WP_046561587.1">
    <property type="nucleotide sequence ID" value="NZ_CP010975.1"/>
</dbReference>
<evidence type="ECO:0000256" key="7">
    <source>
        <dbReference type="ARBA" id="ARBA00023237"/>
    </source>
</evidence>
<dbReference type="Pfam" id="PF01103">
    <property type="entry name" value="Omp85"/>
    <property type="match status" value="1"/>
</dbReference>
<feature type="signal peptide" evidence="8">
    <location>
        <begin position="1"/>
        <end position="22"/>
    </location>
</feature>
<dbReference type="STRING" id="914150.TQ33_1584"/>
<keyword evidence="5 8" id="KW-0677">Repeat</keyword>
<dbReference type="HAMAP" id="MF_01430">
    <property type="entry name" value="OM_assembly_BamA"/>
    <property type="match status" value="1"/>
</dbReference>
<reference evidence="11 12" key="1">
    <citation type="submission" date="2015-02" db="EMBL/GenBank/DDBJ databases">
        <title>Complete genome sequence of Kangiella geojedonensis strain YCS-5T.</title>
        <authorList>
            <person name="Kim K.M."/>
        </authorList>
    </citation>
    <scope>NUCLEOTIDE SEQUENCE [LARGE SCALE GENOMIC DNA]</scope>
    <source>
        <strain evidence="11 12">YCS-5</strain>
    </source>
</reference>
<dbReference type="OrthoDB" id="9803054at2"/>
<dbReference type="HOGENOM" id="CLU_007664_1_1_6"/>
<proteinExistence type="inferred from homology"/>
<keyword evidence="6 8" id="KW-0472">Membrane</keyword>